<feature type="compositionally biased region" description="Low complexity" evidence="1">
    <location>
        <begin position="17"/>
        <end position="26"/>
    </location>
</feature>
<feature type="compositionally biased region" description="Low complexity" evidence="1">
    <location>
        <begin position="33"/>
        <end position="49"/>
    </location>
</feature>
<dbReference type="AlphaFoldDB" id="A0A084SIX3"/>
<name>A0A084SIX3_9BACT</name>
<reference evidence="2 3" key="1">
    <citation type="submission" date="2014-07" db="EMBL/GenBank/DDBJ databases">
        <title>Draft Genome Sequence of Gephyronic Acid Producer, Cystobacter violaceus Strain Cb vi76.</title>
        <authorList>
            <person name="Stevens D.C."/>
            <person name="Young J."/>
            <person name="Carmichael R."/>
            <person name="Tan J."/>
            <person name="Taylor R.E."/>
        </authorList>
    </citation>
    <scope>NUCLEOTIDE SEQUENCE [LARGE SCALE GENOMIC DNA]</scope>
    <source>
        <strain evidence="2 3">Cb vi76</strain>
    </source>
</reference>
<accession>A0A084SIX3</accession>
<gene>
    <name evidence="2" type="ORF">Q664_40985</name>
</gene>
<comment type="caution">
    <text evidence="2">The sequence shown here is derived from an EMBL/GenBank/DDBJ whole genome shotgun (WGS) entry which is preliminary data.</text>
</comment>
<dbReference type="EMBL" id="JPMI01000291">
    <property type="protein sequence ID" value="KFA88408.1"/>
    <property type="molecule type" value="Genomic_DNA"/>
</dbReference>
<sequence length="335" mass="33344">MAPRIGDPRPVPQQPQPTSTRPATPAVTPPAARPAAQPQTAAGNAQAQQQDRFDGPINLIGRAANAVKSVTDTVLGLATKTTNGQRTFGPFNLGSQPRSTVEPLNTRGSRAASVLGTAASVAQLPGAAYTAVRDARNFIQNATAENGIKAAGSGASLVSTAANVAKGAIETGNLIRNFRGIRDAAAQTILQRAPDAARSVVNRVAGEAAQQVLDGASRQVARGAAARVATEGLEAAARAGASAARGAAPHVLAATAGRAASRFVPGLNVAIAAADTAAFGAEVANAFRTGDPNWGKLATGGITALGSIAAATNIPVVSQVGAAVSTVSSLVGSFF</sequence>
<proteinExistence type="predicted"/>
<evidence type="ECO:0000313" key="3">
    <source>
        <dbReference type="Proteomes" id="UP000028547"/>
    </source>
</evidence>
<evidence type="ECO:0000256" key="1">
    <source>
        <dbReference type="SAM" id="MobiDB-lite"/>
    </source>
</evidence>
<evidence type="ECO:0000313" key="2">
    <source>
        <dbReference type="EMBL" id="KFA88408.1"/>
    </source>
</evidence>
<dbReference type="RefSeq" id="WP_043408570.1">
    <property type="nucleotide sequence ID" value="NZ_JPMI01000291.1"/>
</dbReference>
<organism evidence="2 3">
    <name type="scientific">Archangium violaceum Cb vi76</name>
    <dbReference type="NCBI Taxonomy" id="1406225"/>
    <lineage>
        <taxon>Bacteria</taxon>
        <taxon>Pseudomonadati</taxon>
        <taxon>Myxococcota</taxon>
        <taxon>Myxococcia</taxon>
        <taxon>Myxococcales</taxon>
        <taxon>Cystobacterineae</taxon>
        <taxon>Archangiaceae</taxon>
        <taxon>Archangium</taxon>
    </lineage>
</organism>
<dbReference type="Proteomes" id="UP000028547">
    <property type="component" value="Unassembled WGS sequence"/>
</dbReference>
<protein>
    <submittedName>
        <fullName evidence="2">Uncharacterized protein</fullName>
    </submittedName>
</protein>
<feature type="region of interest" description="Disordered" evidence="1">
    <location>
        <begin position="1"/>
        <end position="49"/>
    </location>
</feature>